<proteinExistence type="predicted"/>
<evidence type="ECO:0000313" key="1">
    <source>
        <dbReference type="EMBL" id="SVA41249.1"/>
    </source>
</evidence>
<dbReference type="EMBL" id="UINC01009192">
    <property type="protein sequence ID" value="SVA41249.1"/>
    <property type="molecule type" value="Genomic_DNA"/>
</dbReference>
<name>A0A381VLP3_9ZZZZ</name>
<sequence length="113" mass="11949">MKYLLIGLLASALLASATMFATQSRQTFSGTITDDECPSADHSGMRMGSTDAACTIACVDDHTVEFVLFDGKATYLLSDQDKSREFAGKKVAVVGTLDSTTQTIQVNSMAAAN</sequence>
<reference evidence="1" key="1">
    <citation type="submission" date="2018-05" db="EMBL/GenBank/DDBJ databases">
        <authorList>
            <person name="Lanie J.A."/>
            <person name="Ng W.-L."/>
            <person name="Kazmierczak K.M."/>
            <person name="Andrzejewski T.M."/>
            <person name="Davidsen T.M."/>
            <person name="Wayne K.J."/>
            <person name="Tettelin H."/>
            <person name="Glass J.I."/>
            <person name="Rusch D."/>
            <person name="Podicherti R."/>
            <person name="Tsui H.-C.T."/>
            <person name="Winkler M.E."/>
        </authorList>
    </citation>
    <scope>NUCLEOTIDE SEQUENCE</scope>
</reference>
<gene>
    <name evidence="1" type="ORF">METZ01_LOCUS94103</name>
</gene>
<accession>A0A381VLP3</accession>
<organism evidence="1">
    <name type="scientific">marine metagenome</name>
    <dbReference type="NCBI Taxonomy" id="408172"/>
    <lineage>
        <taxon>unclassified sequences</taxon>
        <taxon>metagenomes</taxon>
        <taxon>ecological metagenomes</taxon>
    </lineage>
</organism>
<protein>
    <submittedName>
        <fullName evidence="1">Uncharacterized protein</fullName>
    </submittedName>
</protein>
<dbReference type="AlphaFoldDB" id="A0A381VLP3"/>